<comment type="caution">
    <text evidence="2">The sequence shown here is derived from an EMBL/GenBank/DDBJ whole genome shotgun (WGS) entry which is preliminary data.</text>
</comment>
<feature type="chain" id="PRO_5046589281" evidence="1">
    <location>
        <begin position="20"/>
        <end position="163"/>
    </location>
</feature>
<proteinExistence type="predicted"/>
<sequence>MRSLVTLVAVGLVSSAAFASEVSNQLTQCRAIQNDLKRLVCYDKIGSATFSHSVSSGTAAIEPRSTSTEQVQTLSSERFGVEHKGIAKTAASSMTAQVTAIQQSKTGLWTITLDNGQKWRQISSDGFIIREGDNIVINRGTLNSFLLSKIGTERQTKVSRLQD</sequence>
<keyword evidence="1" id="KW-0732">Signal</keyword>
<dbReference type="Proteomes" id="UP001257909">
    <property type="component" value="Unassembled WGS sequence"/>
</dbReference>
<dbReference type="EMBL" id="JAVDWR010000008">
    <property type="protein sequence ID" value="MDR7121626.1"/>
    <property type="molecule type" value="Genomic_DNA"/>
</dbReference>
<keyword evidence="3" id="KW-1185">Reference proteome</keyword>
<organism evidence="2 3">
    <name type="scientific">Rheinheimera soli</name>
    <dbReference type="NCBI Taxonomy" id="443616"/>
    <lineage>
        <taxon>Bacteria</taxon>
        <taxon>Pseudomonadati</taxon>
        <taxon>Pseudomonadota</taxon>
        <taxon>Gammaproteobacteria</taxon>
        <taxon>Chromatiales</taxon>
        <taxon>Chromatiaceae</taxon>
        <taxon>Rheinheimera</taxon>
    </lineage>
</organism>
<protein>
    <submittedName>
        <fullName evidence="2">Mevalonate pyrophosphate decarboxylase</fullName>
    </submittedName>
</protein>
<dbReference type="RefSeq" id="WP_310279101.1">
    <property type="nucleotide sequence ID" value="NZ_JAVDWR010000008.1"/>
</dbReference>
<gene>
    <name evidence="2" type="ORF">J2W69_002583</name>
</gene>
<feature type="signal peptide" evidence="1">
    <location>
        <begin position="1"/>
        <end position="19"/>
    </location>
</feature>
<evidence type="ECO:0000256" key="1">
    <source>
        <dbReference type="SAM" id="SignalP"/>
    </source>
</evidence>
<evidence type="ECO:0000313" key="2">
    <source>
        <dbReference type="EMBL" id="MDR7121626.1"/>
    </source>
</evidence>
<name>A0ABU1W0Y2_9GAMM</name>
<reference evidence="2 3" key="1">
    <citation type="submission" date="2023-07" db="EMBL/GenBank/DDBJ databases">
        <title>Sorghum-associated microbial communities from plants grown in Nebraska, USA.</title>
        <authorList>
            <person name="Schachtman D."/>
        </authorList>
    </citation>
    <scope>NUCLEOTIDE SEQUENCE [LARGE SCALE GENOMIC DNA]</scope>
    <source>
        <strain evidence="2 3">4138</strain>
    </source>
</reference>
<accession>A0ABU1W0Y2</accession>
<evidence type="ECO:0000313" key="3">
    <source>
        <dbReference type="Proteomes" id="UP001257909"/>
    </source>
</evidence>